<evidence type="ECO:0000313" key="9">
    <source>
        <dbReference type="EMBL" id="CAB4578777.1"/>
    </source>
</evidence>
<organism evidence="9">
    <name type="scientific">freshwater metagenome</name>
    <dbReference type="NCBI Taxonomy" id="449393"/>
    <lineage>
        <taxon>unclassified sequences</taxon>
        <taxon>metagenomes</taxon>
        <taxon>ecological metagenomes</taxon>
    </lineage>
</organism>
<reference evidence="9" key="1">
    <citation type="submission" date="2020-05" db="EMBL/GenBank/DDBJ databases">
        <authorList>
            <person name="Chiriac C."/>
            <person name="Salcher M."/>
            <person name="Ghai R."/>
            <person name="Kavagutti S V."/>
        </authorList>
    </citation>
    <scope>NUCLEOTIDE SEQUENCE</scope>
</reference>
<evidence type="ECO:0000259" key="8">
    <source>
        <dbReference type="Pfam" id="PF00696"/>
    </source>
</evidence>
<dbReference type="GO" id="GO:0005524">
    <property type="term" value="F:ATP binding"/>
    <property type="evidence" value="ECO:0007669"/>
    <property type="project" value="UniProtKB-KW"/>
</dbReference>
<sequence length="263" mass="27198">MLVVKYGGNALIHSTDMDPVLEAIGDAFIDGDQVVLIHGGGPQIDQALAEKGLGKERIGGYRVTTEAVLKVVETVLCGQVLRSITNYLLGSEVNAVGITAGDGGLVVAKKMMPIVEGKKVDIGLVGEVVSVNPELLQHLIAAEFLPVIAPIALDSDGNSLNINADLVAGAIGGALKADQVVFLTDVDGIYSDWPNKESLITKINVEELEKLLPTLADGMIPKVTAILNAVNSGAKSARIVNGTRLKSVLDAFAGVGGTVVTAA</sequence>
<gene>
    <name evidence="9" type="ORF">UFOPK1747_00410</name>
</gene>
<dbReference type="SUPFAM" id="SSF53633">
    <property type="entry name" value="Carbamate kinase-like"/>
    <property type="match status" value="1"/>
</dbReference>
<feature type="domain" description="Aspartate/glutamate/uridylate kinase" evidence="8">
    <location>
        <begin position="2"/>
        <end position="241"/>
    </location>
</feature>
<dbReference type="AlphaFoldDB" id="A0A6J6ES39"/>
<dbReference type="NCBIfam" id="TIGR00761">
    <property type="entry name" value="argB"/>
    <property type="match status" value="1"/>
</dbReference>
<keyword evidence="5" id="KW-0418">Kinase</keyword>
<dbReference type="GO" id="GO:0005737">
    <property type="term" value="C:cytoplasm"/>
    <property type="evidence" value="ECO:0007669"/>
    <property type="project" value="InterPro"/>
</dbReference>
<dbReference type="PANTHER" id="PTHR23342">
    <property type="entry name" value="N-ACETYLGLUTAMATE SYNTHASE"/>
    <property type="match status" value="1"/>
</dbReference>
<dbReference type="HAMAP" id="MF_00082">
    <property type="entry name" value="ArgB"/>
    <property type="match status" value="1"/>
</dbReference>
<evidence type="ECO:0000256" key="5">
    <source>
        <dbReference type="ARBA" id="ARBA00022777"/>
    </source>
</evidence>
<name>A0A6J6ES39_9ZZZZ</name>
<dbReference type="GO" id="GO:0006526">
    <property type="term" value="P:L-arginine biosynthetic process"/>
    <property type="evidence" value="ECO:0007669"/>
    <property type="project" value="UniProtKB-KW"/>
</dbReference>
<keyword evidence="1" id="KW-0055">Arginine biosynthesis</keyword>
<evidence type="ECO:0000256" key="1">
    <source>
        <dbReference type="ARBA" id="ARBA00022571"/>
    </source>
</evidence>
<protein>
    <submittedName>
        <fullName evidence="9">Unannotated protein</fullName>
    </submittedName>
</protein>
<evidence type="ECO:0000256" key="3">
    <source>
        <dbReference type="ARBA" id="ARBA00022679"/>
    </source>
</evidence>
<dbReference type="PRINTS" id="PR00474">
    <property type="entry name" value="GLU5KINASE"/>
</dbReference>
<dbReference type="GO" id="GO:0003991">
    <property type="term" value="F:acetylglutamate kinase activity"/>
    <property type="evidence" value="ECO:0007669"/>
    <property type="project" value="InterPro"/>
</dbReference>
<dbReference type="InterPro" id="IPR037528">
    <property type="entry name" value="ArgB"/>
</dbReference>
<dbReference type="InterPro" id="IPR036393">
    <property type="entry name" value="AceGlu_kinase-like_sf"/>
</dbReference>
<dbReference type="Gene3D" id="3.40.1160.10">
    <property type="entry name" value="Acetylglutamate kinase-like"/>
    <property type="match status" value="1"/>
</dbReference>
<dbReference type="InterPro" id="IPR004662">
    <property type="entry name" value="AcgluKinase_fam"/>
</dbReference>
<keyword evidence="4" id="KW-0547">Nucleotide-binding</keyword>
<evidence type="ECO:0000256" key="7">
    <source>
        <dbReference type="ARBA" id="ARBA00029440"/>
    </source>
</evidence>
<dbReference type="EMBL" id="CAEZTV010000043">
    <property type="protein sequence ID" value="CAB4578777.1"/>
    <property type="molecule type" value="Genomic_DNA"/>
</dbReference>
<evidence type="ECO:0000256" key="6">
    <source>
        <dbReference type="ARBA" id="ARBA00022840"/>
    </source>
</evidence>
<dbReference type="Pfam" id="PF00696">
    <property type="entry name" value="AA_kinase"/>
    <property type="match status" value="1"/>
</dbReference>
<keyword evidence="6" id="KW-0067">ATP-binding</keyword>
<evidence type="ECO:0000256" key="2">
    <source>
        <dbReference type="ARBA" id="ARBA00022605"/>
    </source>
</evidence>
<comment type="pathway">
    <text evidence="7">Amino-acid biosynthesis.</text>
</comment>
<keyword evidence="3" id="KW-0808">Transferase</keyword>
<dbReference type="PIRSF" id="PIRSF000728">
    <property type="entry name" value="NAGK"/>
    <property type="match status" value="1"/>
</dbReference>
<dbReference type="PANTHER" id="PTHR23342:SF0">
    <property type="entry name" value="N-ACETYLGLUTAMATE SYNTHASE, MITOCHONDRIAL"/>
    <property type="match status" value="1"/>
</dbReference>
<evidence type="ECO:0000256" key="4">
    <source>
        <dbReference type="ARBA" id="ARBA00022741"/>
    </source>
</evidence>
<proteinExistence type="inferred from homology"/>
<dbReference type="InterPro" id="IPR001048">
    <property type="entry name" value="Asp/Glu/Uridylate_kinase"/>
</dbReference>
<keyword evidence="2" id="KW-0028">Amino-acid biosynthesis</keyword>
<dbReference type="InterPro" id="IPR001057">
    <property type="entry name" value="Glu/AcGlu_kinase"/>
</dbReference>
<dbReference type="CDD" id="cd04238">
    <property type="entry name" value="AAK_NAGK-like"/>
    <property type="match status" value="1"/>
</dbReference>
<accession>A0A6J6ES39</accession>